<evidence type="ECO:0000313" key="2">
    <source>
        <dbReference type="Proteomes" id="UP001500067"/>
    </source>
</evidence>
<dbReference type="NCBIfam" id="TIGR04409">
    <property type="entry name" value="LptC_YrbK"/>
    <property type="match status" value="1"/>
</dbReference>
<organism evidence="1 2">
    <name type="scientific">Nemorincola caseinilytica</name>
    <dbReference type="NCBI Taxonomy" id="2054315"/>
    <lineage>
        <taxon>Bacteria</taxon>
        <taxon>Pseudomonadati</taxon>
        <taxon>Bacteroidota</taxon>
        <taxon>Chitinophagia</taxon>
        <taxon>Chitinophagales</taxon>
        <taxon>Chitinophagaceae</taxon>
        <taxon>Nemorincola</taxon>
    </lineage>
</organism>
<evidence type="ECO:0008006" key="3">
    <source>
        <dbReference type="Google" id="ProtNLM"/>
    </source>
</evidence>
<gene>
    <name evidence="1" type="ORF">GCM10023093_00360</name>
</gene>
<dbReference type="RefSeq" id="WP_345076682.1">
    <property type="nucleotide sequence ID" value="NZ_BAABFA010000001.1"/>
</dbReference>
<dbReference type="Gene3D" id="2.60.450.10">
    <property type="entry name" value="Lipopolysaccharide (LPS) transport protein A like domain"/>
    <property type="match status" value="1"/>
</dbReference>
<accession>A0ABP8N3V3</accession>
<dbReference type="InterPro" id="IPR026265">
    <property type="entry name" value="LptC"/>
</dbReference>
<dbReference type="Pfam" id="PF06835">
    <property type="entry name" value="LptC"/>
    <property type="match status" value="1"/>
</dbReference>
<protein>
    <recommendedName>
        <fullName evidence="3">LPS export ABC transporter periplasmic protein LptC</fullName>
    </recommendedName>
</protein>
<dbReference type="EMBL" id="BAABFA010000001">
    <property type="protein sequence ID" value="GAA4459412.1"/>
    <property type="molecule type" value="Genomic_DNA"/>
</dbReference>
<keyword evidence="2" id="KW-1185">Reference proteome</keyword>
<proteinExistence type="predicted"/>
<name>A0ABP8N3V3_9BACT</name>
<evidence type="ECO:0000313" key="1">
    <source>
        <dbReference type="EMBL" id="GAA4459412.1"/>
    </source>
</evidence>
<comment type="caution">
    <text evidence="1">The sequence shown here is derived from an EMBL/GenBank/DDBJ whole genome shotgun (WGS) entry which is preliminary data.</text>
</comment>
<dbReference type="Proteomes" id="UP001500067">
    <property type="component" value="Unassembled WGS sequence"/>
</dbReference>
<reference evidence="2" key="1">
    <citation type="journal article" date="2019" name="Int. J. Syst. Evol. Microbiol.">
        <title>The Global Catalogue of Microorganisms (GCM) 10K type strain sequencing project: providing services to taxonomists for standard genome sequencing and annotation.</title>
        <authorList>
            <consortium name="The Broad Institute Genomics Platform"/>
            <consortium name="The Broad Institute Genome Sequencing Center for Infectious Disease"/>
            <person name="Wu L."/>
            <person name="Ma J."/>
        </authorList>
    </citation>
    <scope>NUCLEOTIDE SEQUENCE [LARGE SCALE GENOMIC DNA]</scope>
    <source>
        <strain evidence="2">JCM 32105</strain>
    </source>
</reference>
<sequence length="194" mass="22305">MTYQRRHTGIAIARILLPAVLCCLLPSCKNDPETIRALTGEHSMQEDKAYGVTFLYSQEGKVSMRVFAKEFVRSPNGKRPYIDMNRGLKMEFFDDSGRVADVLTADSSRYYEVQQDFIVWDSVQIVSRKGERLNTDELIWNEQAQKFFTEKPVTITTATEVLYGDGMEANRDFTWYRILRPKGSVEVDKGEVPQ</sequence>
<dbReference type="InterPro" id="IPR010664">
    <property type="entry name" value="LipoPS_assembly_LptC-rel"/>
</dbReference>